<proteinExistence type="predicted"/>
<protein>
    <submittedName>
        <fullName evidence="2">Uncharacterized protein</fullName>
    </submittedName>
</protein>
<evidence type="ECO:0000256" key="1">
    <source>
        <dbReference type="SAM" id="MobiDB-lite"/>
    </source>
</evidence>
<name>A0ABU1NM60_9BURK</name>
<comment type="caution">
    <text evidence="2">The sequence shown here is derived from an EMBL/GenBank/DDBJ whole genome shotgun (WGS) entry which is preliminary data.</text>
</comment>
<accession>A0ABU1NM60</accession>
<feature type="compositionally biased region" description="Basic and acidic residues" evidence="1">
    <location>
        <begin position="37"/>
        <end position="47"/>
    </location>
</feature>
<organism evidence="2 3">
    <name type="scientific">Variovorax soli</name>
    <dbReference type="NCBI Taxonomy" id="376815"/>
    <lineage>
        <taxon>Bacteria</taxon>
        <taxon>Pseudomonadati</taxon>
        <taxon>Pseudomonadota</taxon>
        <taxon>Betaproteobacteria</taxon>
        <taxon>Burkholderiales</taxon>
        <taxon>Comamonadaceae</taxon>
        <taxon>Variovorax</taxon>
    </lineage>
</organism>
<dbReference type="Proteomes" id="UP001184230">
    <property type="component" value="Unassembled WGS sequence"/>
</dbReference>
<keyword evidence="3" id="KW-1185">Reference proteome</keyword>
<evidence type="ECO:0000313" key="2">
    <source>
        <dbReference type="EMBL" id="MDR6539532.1"/>
    </source>
</evidence>
<evidence type="ECO:0000313" key="3">
    <source>
        <dbReference type="Proteomes" id="UP001184230"/>
    </source>
</evidence>
<sequence>MDMISRIRRLHVRDKLSERESAHDGAVAQHGLQVAARTDKRDTEVPA</sequence>
<dbReference type="EMBL" id="JAVDRF010000018">
    <property type="protein sequence ID" value="MDR6539532.1"/>
    <property type="molecule type" value="Genomic_DNA"/>
</dbReference>
<gene>
    <name evidence="2" type="ORF">J2739_005329</name>
</gene>
<reference evidence="2 3" key="1">
    <citation type="submission" date="2023-07" db="EMBL/GenBank/DDBJ databases">
        <title>Sorghum-associated microbial communities from plants grown in Nebraska, USA.</title>
        <authorList>
            <person name="Schachtman D."/>
        </authorList>
    </citation>
    <scope>NUCLEOTIDE SEQUENCE [LARGE SCALE GENOMIC DNA]</scope>
    <source>
        <strain evidence="2 3">DS1781</strain>
    </source>
</reference>
<feature type="region of interest" description="Disordered" evidence="1">
    <location>
        <begin position="18"/>
        <end position="47"/>
    </location>
</feature>